<comment type="similarity">
    <text evidence="1">Belongs to the RRP12 family.</text>
</comment>
<evidence type="ECO:0000313" key="6">
    <source>
        <dbReference type="Proteomes" id="UP000326396"/>
    </source>
</evidence>
<keyword evidence="6" id="KW-1185">Reference proteome</keyword>
<feature type="region of interest" description="Disordered" evidence="2">
    <location>
        <begin position="1084"/>
        <end position="1127"/>
    </location>
</feature>
<evidence type="ECO:0000259" key="4">
    <source>
        <dbReference type="Pfam" id="PF25772"/>
    </source>
</evidence>
<gene>
    <name evidence="5" type="ORF">E3N88_10964</name>
</gene>
<evidence type="ECO:0000313" key="5">
    <source>
        <dbReference type="EMBL" id="KAD6119693.1"/>
    </source>
</evidence>
<dbReference type="PANTHER" id="PTHR48412">
    <property type="entry name" value="ARM REPEAT SUPERFAMILY PROTEIN"/>
    <property type="match status" value="1"/>
</dbReference>
<dbReference type="Proteomes" id="UP000326396">
    <property type="component" value="Linkage Group LG13"/>
</dbReference>
<dbReference type="Pfam" id="PF08161">
    <property type="entry name" value="RRP12_HEAT"/>
    <property type="match status" value="1"/>
</dbReference>
<dbReference type="AlphaFoldDB" id="A0A5N6PCE8"/>
<feature type="region of interest" description="Disordered" evidence="2">
    <location>
        <begin position="1"/>
        <end position="24"/>
    </location>
</feature>
<evidence type="ECO:0000259" key="3">
    <source>
        <dbReference type="Pfam" id="PF08161"/>
    </source>
</evidence>
<dbReference type="Pfam" id="PF25772">
    <property type="entry name" value="HEAT_RRP12_N"/>
    <property type="match status" value="1"/>
</dbReference>
<organism evidence="5 6">
    <name type="scientific">Mikania micrantha</name>
    <name type="common">bitter vine</name>
    <dbReference type="NCBI Taxonomy" id="192012"/>
    <lineage>
        <taxon>Eukaryota</taxon>
        <taxon>Viridiplantae</taxon>
        <taxon>Streptophyta</taxon>
        <taxon>Embryophyta</taxon>
        <taxon>Tracheophyta</taxon>
        <taxon>Spermatophyta</taxon>
        <taxon>Magnoliopsida</taxon>
        <taxon>eudicotyledons</taxon>
        <taxon>Gunneridae</taxon>
        <taxon>Pentapetalae</taxon>
        <taxon>asterids</taxon>
        <taxon>campanulids</taxon>
        <taxon>Asterales</taxon>
        <taxon>Asteraceae</taxon>
        <taxon>Asteroideae</taxon>
        <taxon>Heliantheae alliance</taxon>
        <taxon>Eupatorieae</taxon>
        <taxon>Mikania</taxon>
    </lineage>
</organism>
<dbReference type="EMBL" id="SZYD01000005">
    <property type="protein sequence ID" value="KAD6119693.1"/>
    <property type="molecule type" value="Genomic_DNA"/>
</dbReference>
<feature type="domain" description="RRP12 N-terminal HEAT" evidence="4">
    <location>
        <begin position="19"/>
        <end position="293"/>
    </location>
</feature>
<dbReference type="SUPFAM" id="SSF48371">
    <property type="entry name" value="ARM repeat"/>
    <property type="match status" value="2"/>
</dbReference>
<proteinExistence type="inferred from homology"/>
<dbReference type="InterPro" id="IPR011989">
    <property type="entry name" value="ARM-like"/>
</dbReference>
<reference evidence="5 6" key="1">
    <citation type="submission" date="2019-05" db="EMBL/GenBank/DDBJ databases">
        <title>Mikania micrantha, genome provides insights into the molecular mechanism of rapid growth.</title>
        <authorList>
            <person name="Liu B."/>
        </authorList>
    </citation>
    <scope>NUCLEOTIDE SEQUENCE [LARGE SCALE GENOMIC DNA]</scope>
    <source>
        <strain evidence="5">NLD-2019</strain>
        <tissue evidence="5">Leaf</tissue>
    </source>
</reference>
<accession>A0A5N6PCE8</accession>
<evidence type="ECO:0000256" key="1">
    <source>
        <dbReference type="ARBA" id="ARBA00007690"/>
    </source>
</evidence>
<dbReference type="PANTHER" id="PTHR48412:SF1">
    <property type="entry name" value="ARM REPEAT SUPERFAMILY PROTEIN"/>
    <property type="match status" value="1"/>
</dbReference>
<protein>
    <submittedName>
        <fullName evidence="5">Uncharacterized protein</fullName>
    </submittedName>
</protein>
<dbReference type="OrthoDB" id="2192888at2759"/>
<name>A0A5N6PCE8_9ASTR</name>
<evidence type="ECO:0000256" key="2">
    <source>
        <dbReference type="SAM" id="MobiDB-lite"/>
    </source>
</evidence>
<feature type="compositionally biased region" description="Polar residues" evidence="2">
    <location>
        <begin position="1"/>
        <end position="10"/>
    </location>
</feature>
<dbReference type="Gene3D" id="1.25.10.10">
    <property type="entry name" value="Leucine-rich Repeat Variant"/>
    <property type="match status" value="2"/>
</dbReference>
<comment type="caution">
    <text evidence="5">The sequence shown here is derived from an EMBL/GenBank/DDBJ whole genome shotgun (WGS) entry which is preliminary data.</text>
</comment>
<dbReference type="InterPro" id="IPR016024">
    <property type="entry name" value="ARM-type_fold"/>
</dbReference>
<sequence>MKKQRPQSAGDSLEEPADTATSFTGDSDICQQLLQRYGKSAAPQHGHLCATAAATRSIIQSESLPLSPISYFAATIDTLSDTSRTTHDVDAVSALSSFLAIVLPLVPEKSIAASKAAEAADIVVRVMENQSEGLPVSTMRALVKCLGVLLDFCDLEDWESVNLGFQMLMKYSIDKRPKVRKCAQDCVVKLFKSFKSPLVKKRASKLVLTSFKFYMSLAVKSAASRSADGCKDDNFLKGEHLEVLHMLNLLKFLVSCLPSKVISKAVIDLQKALSARFSALTRHVFDVLEEILKFLDVGSTIPDAEKIVTTLASYLSKKQNPVDTLFSAAAVLDTFLTKFQVGDPTKWNNHYSLIIGSIAGLLTSESTATKASKILKEMINSHIDVEVLLSSEKMPADENNVESKESRIVKSLCDALLKVASTHKGIPNEHILAVISVLFLKLGMSSHIYMGSVLLKLAPFMTTASGNTSDVKHLQDCIGSAVIAMGPEKIFDVLPIILDANDKTCSNIWLIPILKEYIAGSSLGFFIENIVPLAESFQEESKKDKESVFGEELLAYANGCWGLLPAFCRYPNDTHKKFQSLVKLLIPCIRKDAFMLEDIAIAMQLLVKQNRSVFGVDQGDDEASKFPKMSYSKKTANKNIKVLASFSEELLSAFTKNFFKVSSKKRGFVKDTIRCLTLITDSVTIKKIFLASLKRLELNVSVDKVNSKRCLILELASSVVRAASLDLVDLIYNFINQSLKEEDENIQREAYAALHIILEESSEFCSSKFEELMELLLDLKSPDDVTSLKWRFSCFRDLIIHSIERTLDGENTFGFRMLNEVIVTLKDGKEESRKVAYDILLEISSCLQKTSSMLEKGSYFKFVSMIMAYLSGSSPHIKSGAVSALSLVIYNDSKICTLMPDLVPSILELLHSKAIEVIKAVLGFLKVLVLSLQVSDLQNFLPDILSGLLPWSSVSRHHFKLKVTVILEIMMRKCGSASVKSLVPAKYLDFVKNVLESAMLSQLWVLPHWVHTSVERCFCHGLVFVTNSFLLSLGLHQGLSISDWFSYPFATAIEFDCLNSVSLELTVEAKQFLRKLPQLEQKKDLLKQPIPTGGLSQGGFKRKKPSFNSGGKKQKQWTKGSKKNASG</sequence>
<dbReference type="InterPro" id="IPR012978">
    <property type="entry name" value="HEAT_RRP12"/>
</dbReference>
<feature type="domain" description="RRP12 HEAT" evidence="3">
    <location>
        <begin position="364"/>
        <end position="654"/>
    </location>
</feature>
<feature type="compositionally biased region" description="Basic residues" evidence="2">
    <location>
        <begin position="1112"/>
        <end position="1127"/>
    </location>
</feature>
<dbReference type="InterPro" id="IPR057860">
    <property type="entry name" value="HEAT_RRP12_N"/>
</dbReference>